<feature type="transmembrane region" description="Helical" evidence="6">
    <location>
        <begin position="12"/>
        <end position="31"/>
    </location>
</feature>
<feature type="transmembrane region" description="Helical" evidence="6">
    <location>
        <begin position="37"/>
        <end position="56"/>
    </location>
</feature>
<feature type="transmembrane region" description="Helical" evidence="6">
    <location>
        <begin position="298"/>
        <end position="317"/>
    </location>
</feature>
<evidence type="ECO:0000256" key="1">
    <source>
        <dbReference type="ARBA" id="ARBA00004651"/>
    </source>
</evidence>
<dbReference type="GO" id="GO:0005886">
    <property type="term" value="C:plasma membrane"/>
    <property type="evidence" value="ECO:0007669"/>
    <property type="project" value="UniProtKB-SubCell"/>
</dbReference>
<feature type="transmembrane region" description="Helical" evidence="6">
    <location>
        <begin position="199"/>
        <end position="218"/>
    </location>
</feature>
<keyword evidence="2" id="KW-1003">Cell membrane</keyword>
<feature type="transmembrane region" description="Helical" evidence="6">
    <location>
        <begin position="329"/>
        <end position="350"/>
    </location>
</feature>
<dbReference type="AlphaFoldDB" id="A0AAE3APW8"/>
<evidence type="ECO:0000256" key="3">
    <source>
        <dbReference type="ARBA" id="ARBA00022692"/>
    </source>
</evidence>
<feature type="transmembrane region" description="Helical" evidence="6">
    <location>
        <begin position="370"/>
        <end position="391"/>
    </location>
</feature>
<feature type="transmembrane region" description="Helical" evidence="6">
    <location>
        <begin position="483"/>
        <end position="501"/>
    </location>
</feature>
<evidence type="ECO:0000313" key="8">
    <source>
        <dbReference type="EMBL" id="MCC2165606.1"/>
    </source>
</evidence>
<feature type="transmembrane region" description="Helical" evidence="6">
    <location>
        <begin position="257"/>
        <end position="278"/>
    </location>
</feature>
<feature type="transmembrane region" description="Helical" evidence="6">
    <location>
        <begin position="156"/>
        <end position="179"/>
    </location>
</feature>
<keyword evidence="4 6" id="KW-1133">Transmembrane helix</keyword>
<feature type="transmembrane region" description="Helical" evidence="6">
    <location>
        <begin position="116"/>
        <end position="135"/>
    </location>
</feature>
<keyword evidence="9" id="KW-1185">Reference proteome</keyword>
<evidence type="ECO:0000256" key="2">
    <source>
        <dbReference type="ARBA" id="ARBA00022475"/>
    </source>
</evidence>
<comment type="subcellular location">
    <subcellularLocation>
        <location evidence="1">Cell membrane</location>
        <topology evidence="1">Multi-pass membrane protein</topology>
    </subcellularLocation>
</comment>
<accession>A0AAE3APW8</accession>
<dbReference type="Pfam" id="PF03553">
    <property type="entry name" value="Na_H_antiporter"/>
    <property type="match status" value="1"/>
</dbReference>
<evidence type="ECO:0000256" key="6">
    <source>
        <dbReference type="SAM" id="Phobius"/>
    </source>
</evidence>
<dbReference type="Proteomes" id="UP001198962">
    <property type="component" value="Unassembled WGS sequence"/>
</dbReference>
<proteinExistence type="predicted"/>
<protein>
    <submittedName>
        <fullName evidence="8">Na+/H+ antiporter NhaC family protein</fullName>
    </submittedName>
</protein>
<evidence type="ECO:0000256" key="5">
    <source>
        <dbReference type="ARBA" id="ARBA00023136"/>
    </source>
</evidence>
<organism evidence="8 9">
    <name type="scientific">Brotaphodocola catenula</name>
    <dbReference type="NCBI Taxonomy" id="2885361"/>
    <lineage>
        <taxon>Bacteria</taxon>
        <taxon>Bacillati</taxon>
        <taxon>Bacillota</taxon>
        <taxon>Clostridia</taxon>
        <taxon>Lachnospirales</taxon>
        <taxon>Lachnospiraceae</taxon>
        <taxon>Brotaphodocola</taxon>
    </lineage>
</organism>
<feature type="domain" description="Na+/H+ antiporter NhaC-like C-terminal" evidence="7">
    <location>
        <begin position="191"/>
        <end position="478"/>
    </location>
</feature>
<comment type="caution">
    <text evidence="8">The sequence shown here is derived from an EMBL/GenBank/DDBJ whole genome shotgun (WGS) entry which is preliminary data.</text>
</comment>
<keyword evidence="5 6" id="KW-0472">Membrane</keyword>
<evidence type="ECO:0000313" key="9">
    <source>
        <dbReference type="Proteomes" id="UP001198962"/>
    </source>
</evidence>
<keyword evidence="3 6" id="KW-0812">Transmembrane</keyword>
<dbReference type="PANTHER" id="PTHR43478">
    <property type="entry name" value="NA+/H+ ANTIPORTER-RELATED"/>
    <property type="match status" value="1"/>
</dbReference>
<reference evidence="8" key="1">
    <citation type="submission" date="2021-10" db="EMBL/GenBank/DDBJ databases">
        <title>Anaerobic single-cell dispensing facilitates the cultivation of human gut bacteria.</title>
        <authorList>
            <person name="Afrizal A."/>
        </authorList>
    </citation>
    <scope>NUCLEOTIDE SEQUENCE</scope>
    <source>
        <strain evidence="8">CLA-AA-H274</strain>
    </source>
</reference>
<dbReference type="EMBL" id="JAJEPU010000042">
    <property type="protein sequence ID" value="MCC2165606.1"/>
    <property type="molecule type" value="Genomic_DNA"/>
</dbReference>
<sequence>MYIEKRWRKQAMYATFWSLVPPIVAIVLALITKEVYSSLFIGIVTASLFCTQFHIVNAYTMMFEEGFIASLADASHVGILIFLVVLGTIVVLMNRAGGSAAYGKWAQNRIKTRRGTLLATFALGVLVFVDDYFNCLTVGSIMQPVTDRHNVSRAKLAYIIDATAAPVCMIAPISSWAAAVAGVTSDTDGLDLFIKTIPYNLYSLLTIAMILMIICLDIDFGPMKKHEDNAKKGDLFTCGKKVEDDGSMRAISTKGTVVDLAVPVIVLIICCVTGMIYTGGFFEGESFVKAFAGSDASLSLSMGSALALLFTIVFYVSRKVLTFKDCMDAFPDGFKAMIGPILILTFAWTLSKMTNMLGAREYVSMIFEGSASHMMALLPAIVFVVAIFLAFSTGTSWGTFGILLPIVAGINLPSELLVITVSACLAGAVCGDHCSPISDTTIMSSAGARCDHINHVTTQIPYVVLAASVSFVGYCIAGTVQNAWIVLAICILILLALLLGIRKFVSGREIEG</sequence>
<evidence type="ECO:0000259" key="7">
    <source>
        <dbReference type="Pfam" id="PF03553"/>
    </source>
</evidence>
<name>A0AAE3APW8_9FIRM</name>
<dbReference type="InterPro" id="IPR018461">
    <property type="entry name" value="Na/H_Antiport_NhaC-like_C"/>
</dbReference>
<feature type="transmembrane region" description="Helical" evidence="6">
    <location>
        <begin position="459"/>
        <end position="477"/>
    </location>
</feature>
<feature type="transmembrane region" description="Helical" evidence="6">
    <location>
        <begin position="77"/>
        <end position="96"/>
    </location>
</feature>
<gene>
    <name evidence="8" type="ORF">LKD32_12110</name>
</gene>
<evidence type="ECO:0000256" key="4">
    <source>
        <dbReference type="ARBA" id="ARBA00022989"/>
    </source>
</evidence>
<dbReference type="PANTHER" id="PTHR43478:SF1">
    <property type="entry name" value="NA+_H+ ANTIPORTER NHAC-LIKE C-TERMINAL DOMAIN-CONTAINING PROTEIN"/>
    <property type="match status" value="1"/>
</dbReference>